<proteinExistence type="predicted"/>
<dbReference type="GO" id="GO:0071539">
    <property type="term" value="P:protein localization to centrosome"/>
    <property type="evidence" value="ECO:0007669"/>
    <property type="project" value="TreeGrafter"/>
</dbReference>
<feature type="domain" description="STIL N-terminal" evidence="2">
    <location>
        <begin position="220"/>
        <end position="375"/>
    </location>
</feature>
<feature type="compositionally biased region" description="Polar residues" evidence="1">
    <location>
        <begin position="44"/>
        <end position="58"/>
    </location>
</feature>
<evidence type="ECO:0000256" key="1">
    <source>
        <dbReference type="SAM" id="MobiDB-lite"/>
    </source>
</evidence>
<feature type="compositionally biased region" description="Acidic residues" evidence="1">
    <location>
        <begin position="537"/>
        <end position="546"/>
    </location>
</feature>
<dbReference type="GO" id="GO:0005815">
    <property type="term" value="C:microtubule organizing center"/>
    <property type="evidence" value="ECO:0007669"/>
    <property type="project" value="TreeGrafter"/>
</dbReference>
<feature type="compositionally biased region" description="Pro residues" evidence="1">
    <location>
        <begin position="431"/>
        <end position="457"/>
    </location>
</feature>
<protein>
    <recommendedName>
        <fullName evidence="2">STIL N-terminal domain-containing protein</fullName>
    </recommendedName>
</protein>
<dbReference type="VEuPathDB" id="FungiDB:H257_17777"/>
<name>W4FF21_APHAT</name>
<dbReference type="PANTHER" id="PTHR15128:SF0">
    <property type="entry name" value="SCL-INTERRUPTING LOCUS PROTEIN"/>
    <property type="match status" value="1"/>
</dbReference>
<feature type="region of interest" description="Disordered" evidence="1">
    <location>
        <begin position="1"/>
        <end position="58"/>
    </location>
</feature>
<evidence type="ECO:0000313" key="3">
    <source>
        <dbReference type="EMBL" id="ETV65489.1"/>
    </source>
</evidence>
<dbReference type="GO" id="GO:0031023">
    <property type="term" value="P:microtubule organizing center organization"/>
    <property type="evidence" value="ECO:0007669"/>
    <property type="project" value="TreeGrafter"/>
</dbReference>
<gene>
    <name evidence="3" type="ORF">H257_17777</name>
</gene>
<feature type="compositionally biased region" description="Polar residues" evidence="1">
    <location>
        <begin position="19"/>
        <end position="32"/>
    </location>
</feature>
<dbReference type="GO" id="GO:0007052">
    <property type="term" value="P:mitotic spindle organization"/>
    <property type="evidence" value="ECO:0007669"/>
    <property type="project" value="TreeGrafter"/>
</dbReference>
<dbReference type="InterPro" id="IPR057731">
    <property type="entry name" value="STIL_N"/>
</dbReference>
<sequence length="630" mass="67866">MQVQASSFFPDTEGDESSLPPTRKTSTNTGPSTRLEYEAVPTMPRQSATPRDQDQSVGLSSGAYVGEIEFPATKSILWDRRPLSEPHVVHAADIFVPSAVVVSPSAVTSIINSVRNNTTGGALDLVGHASFSEDVSATNWKLIITSFTPHRTSNVASAIPVYASTTSPTDDSSQASPWHLALAQDFSKVLAPTTTTNLRVSSELLTAYLSVQLVVSDITSTSVTVQASALGPQTSSLTLTPIRNLPLLLTPLAKLLMKPRAVSPSWWGYVTLDKTRKVVPLLQTDPLCASRPLVGVWVRSLSLSHMYLASMLFGTTSSRQTLWIAPRTFLLVKYPMQSTQWLPEFYECTIVADKALLGFFTSSQTAACDRAVEICMERRVFPATLPTSSLTCEDQVSTQENVVNTSVPPVVNSYRPEPPRNDTMSSFDMPTPMPERAPPIPPPQTKPILPLPPPPPGDIDDQPSGGSGGRNDVDLAALVHHQSRVMDAMQCEIQSLQRQLKAAMAPKTEKAEVGTNTSFAGETNALDCTTSWKGNDSDLDDDDDLDDRYMMTPPPLVVQPAASQPPPSSPSPSTSSPLAGGADFSFDVPRIQVPSAASTMDGQSDDDDDDDIAQIEARYLGKVKRAPLTT</sequence>
<dbReference type="GO" id="GO:0007224">
    <property type="term" value="P:smoothened signaling pathway"/>
    <property type="evidence" value="ECO:0007669"/>
    <property type="project" value="TreeGrafter"/>
</dbReference>
<evidence type="ECO:0000259" key="2">
    <source>
        <dbReference type="Pfam" id="PF15253"/>
    </source>
</evidence>
<dbReference type="EMBL" id="KI913232">
    <property type="protein sequence ID" value="ETV65489.1"/>
    <property type="molecule type" value="Genomic_DNA"/>
</dbReference>
<feature type="compositionally biased region" description="Low complexity" evidence="1">
    <location>
        <begin position="403"/>
        <end position="413"/>
    </location>
</feature>
<feature type="compositionally biased region" description="Pro residues" evidence="1">
    <location>
        <begin position="552"/>
        <end position="570"/>
    </location>
</feature>
<dbReference type="STRING" id="112090.W4FF21"/>
<dbReference type="PANTHER" id="PTHR15128">
    <property type="entry name" value="TAL1 SCL INTERRUPTING LOCUS"/>
    <property type="match status" value="1"/>
</dbReference>
<dbReference type="RefSeq" id="XP_009844977.1">
    <property type="nucleotide sequence ID" value="XM_009846675.1"/>
</dbReference>
<organism evidence="3">
    <name type="scientific">Aphanomyces astaci</name>
    <name type="common">Crayfish plague agent</name>
    <dbReference type="NCBI Taxonomy" id="112090"/>
    <lineage>
        <taxon>Eukaryota</taxon>
        <taxon>Sar</taxon>
        <taxon>Stramenopiles</taxon>
        <taxon>Oomycota</taxon>
        <taxon>Saprolegniomycetes</taxon>
        <taxon>Saprolegniales</taxon>
        <taxon>Verrucalvaceae</taxon>
        <taxon>Aphanomyces</taxon>
    </lineage>
</organism>
<dbReference type="GeneID" id="20819773"/>
<accession>W4FF21</accession>
<reference evidence="3" key="1">
    <citation type="submission" date="2013-12" db="EMBL/GenBank/DDBJ databases">
        <title>The Genome Sequence of Aphanomyces astaci APO3.</title>
        <authorList>
            <consortium name="The Broad Institute Genomics Platform"/>
            <person name="Russ C."/>
            <person name="Tyler B."/>
            <person name="van West P."/>
            <person name="Dieguez-Uribeondo J."/>
            <person name="Young S.K."/>
            <person name="Zeng Q."/>
            <person name="Gargeya S."/>
            <person name="Fitzgerald M."/>
            <person name="Abouelleil A."/>
            <person name="Alvarado L."/>
            <person name="Chapman S.B."/>
            <person name="Gainer-Dewar J."/>
            <person name="Goldberg J."/>
            <person name="Griggs A."/>
            <person name="Gujja S."/>
            <person name="Hansen M."/>
            <person name="Howarth C."/>
            <person name="Imamovic A."/>
            <person name="Ireland A."/>
            <person name="Larimer J."/>
            <person name="McCowan C."/>
            <person name="Murphy C."/>
            <person name="Pearson M."/>
            <person name="Poon T.W."/>
            <person name="Priest M."/>
            <person name="Roberts A."/>
            <person name="Saif S."/>
            <person name="Shea T."/>
            <person name="Sykes S."/>
            <person name="Wortman J."/>
            <person name="Nusbaum C."/>
            <person name="Birren B."/>
        </authorList>
    </citation>
    <scope>NUCLEOTIDE SEQUENCE [LARGE SCALE GENOMIC DNA]</scope>
    <source>
        <strain evidence="3">APO3</strain>
    </source>
</reference>
<dbReference type="InterPro" id="IPR026123">
    <property type="entry name" value="STIL"/>
</dbReference>
<feature type="region of interest" description="Disordered" evidence="1">
    <location>
        <begin position="527"/>
        <end position="611"/>
    </location>
</feature>
<feature type="region of interest" description="Disordered" evidence="1">
    <location>
        <begin position="403"/>
        <end position="472"/>
    </location>
</feature>
<dbReference type="AlphaFoldDB" id="W4FF21"/>
<dbReference type="Pfam" id="PF15253">
    <property type="entry name" value="STIL_N"/>
    <property type="match status" value="1"/>
</dbReference>
<dbReference type="OrthoDB" id="76173at2759"/>